<proteinExistence type="predicted"/>
<accession>A0A9N9IGU4</accession>
<evidence type="ECO:0000313" key="1">
    <source>
        <dbReference type="EMBL" id="CAG8734278.1"/>
    </source>
</evidence>
<gene>
    <name evidence="1" type="ORF">FCALED_LOCUS15191</name>
</gene>
<reference evidence="1" key="1">
    <citation type="submission" date="2021-06" db="EMBL/GenBank/DDBJ databases">
        <authorList>
            <person name="Kallberg Y."/>
            <person name="Tangrot J."/>
            <person name="Rosling A."/>
        </authorList>
    </citation>
    <scope>NUCLEOTIDE SEQUENCE</scope>
    <source>
        <strain evidence="1">UK204</strain>
    </source>
</reference>
<protein>
    <submittedName>
        <fullName evidence="1">4728_t:CDS:1</fullName>
    </submittedName>
</protein>
<organism evidence="1 2">
    <name type="scientific">Funneliformis caledonium</name>
    <dbReference type="NCBI Taxonomy" id="1117310"/>
    <lineage>
        <taxon>Eukaryota</taxon>
        <taxon>Fungi</taxon>
        <taxon>Fungi incertae sedis</taxon>
        <taxon>Mucoromycota</taxon>
        <taxon>Glomeromycotina</taxon>
        <taxon>Glomeromycetes</taxon>
        <taxon>Glomerales</taxon>
        <taxon>Glomeraceae</taxon>
        <taxon>Funneliformis</taxon>
    </lineage>
</organism>
<dbReference type="OrthoDB" id="2388208at2759"/>
<comment type="caution">
    <text evidence="1">The sequence shown here is derived from an EMBL/GenBank/DDBJ whole genome shotgun (WGS) entry which is preliminary data.</text>
</comment>
<sequence>MVKLLKWLKRNLKGNVKETLEETIKHLITLKPPKCNSEALKSSLQNLMKMIKRYIKNTNQTQTQTQNSNGTVKEVQVVPINNKELQKSDEEQAVSTRIEIDIQSWEVKEEEGSFSLSIIFTNSAKVLVLAI</sequence>
<evidence type="ECO:0000313" key="2">
    <source>
        <dbReference type="Proteomes" id="UP000789570"/>
    </source>
</evidence>
<name>A0A9N9IGU4_9GLOM</name>
<keyword evidence="2" id="KW-1185">Reference proteome</keyword>
<dbReference type="EMBL" id="CAJVPQ010013074">
    <property type="protein sequence ID" value="CAG8734278.1"/>
    <property type="molecule type" value="Genomic_DNA"/>
</dbReference>
<dbReference type="AlphaFoldDB" id="A0A9N9IGU4"/>
<dbReference type="Proteomes" id="UP000789570">
    <property type="component" value="Unassembled WGS sequence"/>
</dbReference>